<name>A0A1H8P326_9RHOB</name>
<feature type="transmembrane region" description="Helical" evidence="1">
    <location>
        <begin position="20"/>
        <end position="42"/>
    </location>
</feature>
<keyword evidence="1" id="KW-0472">Membrane</keyword>
<dbReference type="EMBL" id="FODS01000004">
    <property type="protein sequence ID" value="SEO36018.1"/>
    <property type="molecule type" value="Genomic_DNA"/>
</dbReference>
<evidence type="ECO:0000256" key="1">
    <source>
        <dbReference type="SAM" id="Phobius"/>
    </source>
</evidence>
<evidence type="ECO:0000313" key="3">
    <source>
        <dbReference type="Proteomes" id="UP000198893"/>
    </source>
</evidence>
<proteinExistence type="predicted"/>
<keyword evidence="1" id="KW-0812">Transmembrane</keyword>
<keyword evidence="1" id="KW-1133">Transmembrane helix</keyword>
<dbReference type="Proteomes" id="UP000198893">
    <property type="component" value="Unassembled WGS sequence"/>
</dbReference>
<gene>
    <name evidence="2" type="ORF">SAMN04490248_104111</name>
</gene>
<keyword evidence="3" id="KW-1185">Reference proteome</keyword>
<dbReference type="AlphaFoldDB" id="A0A1H8P326"/>
<protein>
    <submittedName>
        <fullName evidence="2">TadE-like protein</fullName>
    </submittedName>
</protein>
<dbReference type="STRING" id="569882.SAMN04490248_104111"/>
<accession>A0A1H8P326</accession>
<reference evidence="2 3" key="1">
    <citation type="submission" date="2016-10" db="EMBL/GenBank/DDBJ databases">
        <authorList>
            <person name="de Groot N.N."/>
        </authorList>
    </citation>
    <scope>NUCLEOTIDE SEQUENCE [LARGE SCALE GENOMIC DNA]</scope>
    <source>
        <strain evidence="2 3">DSM 27842</strain>
    </source>
</reference>
<organism evidence="2 3">
    <name type="scientific">Salinihabitans flavidus</name>
    <dbReference type="NCBI Taxonomy" id="569882"/>
    <lineage>
        <taxon>Bacteria</taxon>
        <taxon>Pseudomonadati</taxon>
        <taxon>Pseudomonadota</taxon>
        <taxon>Alphaproteobacteria</taxon>
        <taxon>Rhodobacterales</taxon>
        <taxon>Roseobacteraceae</taxon>
        <taxon>Salinihabitans</taxon>
    </lineage>
</organism>
<dbReference type="RefSeq" id="WP_093116154.1">
    <property type="nucleotide sequence ID" value="NZ_FODS01000004.1"/>
</dbReference>
<sequence>MTHSIFRRFRRFWPNDRGSVSVEAVIILPILLWAYMGSFIFFDMYRANSTASKAAYTISDMLSRETQAINQTYLNNSLDLFRFLSGTQDDESGTALRVSLISWDGEEQRHELHWSHIAGTKSALEDKDIDALADDLPDMANGEALILVETFATFTPSMNVGVSELDLETFIFTRPRFAPQLVWSGS</sequence>
<evidence type="ECO:0000313" key="2">
    <source>
        <dbReference type="EMBL" id="SEO36018.1"/>
    </source>
</evidence>